<gene>
    <name evidence="1" type="ORF">RHMOL_Rhmol13G0158200</name>
</gene>
<organism evidence="1 2">
    <name type="scientific">Rhododendron molle</name>
    <name type="common">Chinese azalea</name>
    <name type="synonym">Azalea mollis</name>
    <dbReference type="NCBI Taxonomy" id="49168"/>
    <lineage>
        <taxon>Eukaryota</taxon>
        <taxon>Viridiplantae</taxon>
        <taxon>Streptophyta</taxon>
        <taxon>Embryophyta</taxon>
        <taxon>Tracheophyta</taxon>
        <taxon>Spermatophyta</taxon>
        <taxon>Magnoliopsida</taxon>
        <taxon>eudicotyledons</taxon>
        <taxon>Gunneridae</taxon>
        <taxon>Pentapetalae</taxon>
        <taxon>asterids</taxon>
        <taxon>Ericales</taxon>
        <taxon>Ericaceae</taxon>
        <taxon>Ericoideae</taxon>
        <taxon>Rhodoreae</taxon>
        <taxon>Rhododendron</taxon>
    </lineage>
</organism>
<protein>
    <submittedName>
        <fullName evidence="1">Uncharacterized protein</fullName>
    </submittedName>
</protein>
<dbReference type="Proteomes" id="UP001062846">
    <property type="component" value="Chromosome 13"/>
</dbReference>
<evidence type="ECO:0000313" key="2">
    <source>
        <dbReference type="Proteomes" id="UP001062846"/>
    </source>
</evidence>
<evidence type="ECO:0000313" key="1">
    <source>
        <dbReference type="EMBL" id="KAI8524552.1"/>
    </source>
</evidence>
<accession>A0ACC0L882</accession>
<dbReference type="EMBL" id="CM046400">
    <property type="protein sequence ID" value="KAI8524552.1"/>
    <property type="molecule type" value="Genomic_DNA"/>
</dbReference>
<name>A0ACC0L882_RHOML</name>
<reference evidence="1" key="1">
    <citation type="submission" date="2022-02" db="EMBL/GenBank/DDBJ databases">
        <title>Plant Genome Project.</title>
        <authorList>
            <person name="Zhang R.-G."/>
        </authorList>
    </citation>
    <scope>NUCLEOTIDE SEQUENCE</scope>
    <source>
        <strain evidence="1">AT1</strain>
    </source>
</reference>
<sequence length="66" mass="7698">MAYFWTGPVDWVRLGFRLRGSIGLHLRFVVFIDGLAVVRKVGKQRSAHLEHDPKMLLKDRQYVMVS</sequence>
<keyword evidence="2" id="KW-1185">Reference proteome</keyword>
<comment type="caution">
    <text evidence="1">The sequence shown here is derived from an EMBL/GenBank/DDBJ whole genome shotgun (WGS) entry which is preliminary data.</text>
</comment>
<proteinExistence type="predicted"/>